<name>A0ABT9LD57_STRGD</name>
<dbReference type="CDD" id="cd00093">
    <property type="entry name" value="HTH_XRE"/>
    <property type="match status" value="1"/>
</dbReference>
<keyword evidence="2" id="KW-0472">Membrane</keyword>
<sequence>MASTGDKGATLEPGAARTPAEYVALLRRLKERSGLTYRQLEVRAAERGDVLARSTLADVLRRDALPRAEVVSALVRACGVDGEERAGWLAARERLVAVSVSTAAGAGAGLGSDVGVGSGSGSDGGSDSGSGAGSGSGSGADAGSGSGSEARPGPAGSGPGSSPGSGSAPAAGHPHEDRSAPRARKLGALPRSAPLVAVASLAAVALLAVGAVVLLPTDGDGPDASSLGPGPAPGVTRIRPASAPELCLTEGNVRSERGEYKTVAVQRPCAQAVPPTTSLVRSEGGRYRVQWDHPSNGKGCLTLLGEGEFRNLLEPWNDCAVPGTAQLFRIERAEGAPGWRLRPEGDPTLCVGIRGGADMAGAAAVEPCATAPDGGGTAARQRFLIGR</sequence>
<gene>
    <name evidence="3" type="ORF">J2S47_002158</name>
</gene>
<feature type="transmembrane region" description="Helical" evidence="2">
    <location>
        <begin position="192"/>
        <end position="215"/>
    </location>
</feature>
<proteinExistence type="predicted"/>
<dbReference type="PANTHER" id="PTHR37612">
    <property type="entry name" value="FIBROIN HEAVY CHAIN FIB-H LIKE PROTEIN"/>
    <property type="match status" value="1"/>
</dbReference>
<evidence type="ECO:0000313" key="3">
    <source>
        <dbReference type="EMBL" id="MDP9681656.1"/>
    </source>
</evidence>
<evidence type="ECO:0000256" key="2">
    <source>
        <dbReference type="SAM" id="Phobius"/>
    </source>
</evidence>
<evidence type="ECO:0008006" key="5">
    <source>
        <dbReference type="Google" id="ProtNLM"/>
    </source>
</evidence>
<evidence type="ECO:0000256" key="1">
    <source>
        <dbReference type="SAM" id="MobiDB-lite"/>
    </source>
</evidence>
<dbReference type="Proteomes" id="UP001231675">
    <property type="component" value="Unassembled WGS sequence"/>
</dbReference>
<evidence type="ECO:0000313" key="4">
    <source>
        <dbReference type="Proteomes" id="UP001231675"/>
    </source>
</evidence>
<reference evidence="3 4" key="1">
    <citation type="submission" date="2023-07" db="EMBL/GenBank/DDBJ databases">
        <title>Sequencing the genomes of 1000 actinobacteria strains.</title>
        <authorList>
            <person name="Klenk H.-P."/>
        </authorList>
    </citation>
    <scope>NUCLEOTIDE SEQUENCE [LARGE SCALE GENOMIC DNA]</scope>
    <source>
        <strain evidence="3 4">DSM 40229</strain>
    </source>
</reference>
<dbReference type="PANTHER" id="PTHR37612:SF20">
    <property type="entry name" value="PER-HEXAMER REPEAT PROTEIN 5-RELATED"/>
    <property type="match status" value="1"/>
</dbReference>
<dbReference type="Pfam" id="PF13560">
    <property type="entry name" value="HTH_31"/>
    <property type="match status" value="1"/>
</dbReference>
<keyword evidence="2" id="KW-1133">Transmembrane helix</keyword>
<comment type="caution">
    <text evidence="3">The sequence shown here is derived from an EMBL/GenBank/DDBJ whole genome shotgun (WGS) entry which is preliminary data.</text>
</comment>
<dbReference type="GeneID" id="91551099"/>
<dbReference type="RefSeq" id="WP_306885721.1">
    <property type="nucleotide sequence ID" value="NZ_BMSM01000001.1"/>
</dbReference>
<organism evidence="3 4">
    <name type="scientific">Streptomyces griseoviridis</name>
    <dbReference type="NCBI Taxonomy" id="45398"/>
    <lineage>
        <taxon>Bacteria</taxon>
        <taxon>Bacillati</taxon>
        <taxon>Actinomycetota</taxon>
        <taxon>Actinomycetes</taxon>
        <taxon>Kitasatosporales</taxon>
        <taxon>Streptomycetaceae</taxon>
        <taxon>Streptomyces</taxon>
    </lineage>
</organism>
<dbReference type="InterPro" id="IPR052258">
    <property type="entry name" value="Diverse_Func_Domain-Protein"/>
</dbReference>
<feature type="region of interest" description="Disordered" evidence="1">
    <location>
        <begin position="109"/>
        <end position="181"/>
    </location>
</feature>
<keyword evidence="2" id="KW-0812">Transmembrane</keyword>
<keyword evidence="4" id="KW-1185">Reference proteome</keyword>
<feature type="compositionally biased region" description="Gly residues" evidence="1">
    <location>
        <begin position="109"/>
        <end position="146"/>
    </location>
</feature>
<dbReference type="EMBL" id="JAURUD010000001">
    <property type="protein sequence ID" value="MDP9681656.1"/>
    <property type="molecule type" value="Genomic_DNA"/>
</dbReference>
<dbReference type="InterPro" id="IPR001387">
    <property type="entry name" value="Cro/C1-type_HTH"/>
</dbReference>
<accession>A0ABT9LD57</accession>
<protein>
    <recommendedName>
        <fullName evidence="5">XRE family transcriptional regulator</fullName>
    </recommendedName>
</protein>